<gene>
    <name evidence="15" type="primary">purM</name>
    <name evidence="19" type="ORF">BC335_0692</name>
    <name evidence="18" type="ORF">Lh8105_03740</name>
</gene>
<protein>
    <recommendedName>
        <fullName evidence="5 15">Phosphoribosylformylglycinamidine cyclo-ligase</fullName>
        <ecNumber evidence="4 15">6.3.3.1</ecNumber>
    </recommendedName>
    <alternativeName>
        <fullName evidence="12 15">AIR synthase</fullName>
    </alternativeName>
    <alternativeName>
        <fullName evidence="13 15">AIRS</fullName>
    </alternativeName>
    <alternativeName>
        <fullName evidence="11 15">Phosphoribosyl-aminoimidazole synthetase</fullName>
    </alternativeName>
</protein>
<dbReference type="InterPro" id="IPR016188">
    <property type="entry name" value="PurM-like_N"/>
</dbReference>
<dbReference type="Proteomes" id="UP000234562">
    <property type="component" value="Chromosome"/>
</dbReference>
<dbReference type="InterPro" id="IPR010918">
    <property type="entry name" value="PurM-like_C_dom"/>
</dbReference>
<evidence type="ECO:0000256" key="3">
    <source>
        <dbReference type="ARBA" id="ARBA00010280"/>
    </source>
</evidence>
<dbReference type="GO" id="GO:0046084">
    <property type="term" value="P:adenine biosynthetic process"/>
    <property type="evidence" value="ECO:0007669"/>
    <property type="project" value="TreeGrafter"/>
</dbReference>
<evidence type="ECO:0000256" key="1">
    <source>
        <dbReference type="ARBA" id="ARBA00004496"/>
    </source>
</evidence>
<dbReference type="InterPro" id="IPR036676">
    <property type="entry name" value="PurM-like_C_sf"/>
</dbReference>
<reference evidence="20" key="1">
    <citation type="submission" date="2016-05" db="EMBL/GenBank/DDBJ databases">
        <title>Genome sequence of Lactobacillus helveticus FAM8105.</title>
        <authorList>
            <person name="Ahrens C."/>
            <person name="Schmid M."/>
        </authorList>
    </citation>
    <scope>NUCLEOTIDE SEQUENCE [LARGE SCALE GENOMIC DNA]</scope>
    <source>
        <strain evidence="20">FAM8105</strain>
    </source>
</reference>
<reference evidence="19 21" key="2">
    <citation type="submission" date="2016-10" db="EMBL/GenBank/DDBJ databases">
        <title>Complete genomic sequencing of Lactobacillus helveticus LH99 and comparative genome analysis.</title>
        <authorList>
            <person name="Li N."/>
            <person name="You C."/>
            <person name="Liu Z."/>
        </authorList>
    </citation>
    <scope>NUCLEOTIDE SEQUENCE [LARGE SCALE GENOMIC DNA]</scope>
    <source>
        <strain evidence="19 21">LH99</strain>
    </source>
</reference>
<dbReference type="AlphaFoldDB" id="A0A0D5MIQ9"/>
<dbReference type="PANTHER" id="PTHR10520">
    <property type="entry name" value="TRIFUNCTIONAL PURINE BIOSYNTHETIC PROTEIN ADENOSINE-3-RELATED"/>
    <property type="match status" value="1"/>
</dbReference>
<comment type="catalytic activity">
    <reaction evidence="14 15">
        <text>2-formamido-N(1)-(5-O-phospho-beta-D-ribosyl)acetamidine + ATP = 5-amino-1-(5-phospho-beta-D-ribosyl)imidazole + ADP + phosphate + H(+)</text>
        <dbReference type="Rhea" id="RHEA:23032"/>
        <dbReference type="ChEBI" id="CHEBI:15378"/>
        <dbReference type="ChEBI" id="CHEBI:30616"/>
        <dbReference type="ChEBI" id="CHEBI:43474"/>
        <dbReference type="ChEBI" id="CHEBI:137981"/>
        <dbReference type="ChEBI" id="CHEBI:147287"/>
        <dbReference type="ChEBI" id="CHEBI:456216"/>
        <dbReference type="EC" id="6.3.3.1"/>
    </reaction>
</comment>
<dbReference type="GO" id="GO:0005829">
    <property type="term" value="C:cytosol"/>
    <property type="evidence" value="ECO:0007669"/>
    <property type="project" value="TreeGrafter"/>
</dbReference>
<evidence type="ECO:0000313" key="18">
    <source>
        <dbReference type="EMBL" id="AUI74006.1"/>
    </source>
</evidence>
<evidence type="ECO:0000256" key="8">
    <source>
        <dbReference type="ARBA" id="ARBA00022741"/>
    </source>
</evidence>
<evidence type="ECO:0000256" key="9">
    <source>
        <dbReference type="ARBA" id="ARBA00022755"/>
    </source>
</evidence>
<dbReference type="GO" id="GO:0006189">
    <property type="term" value="P:'de novo' IMP biosynthetic process"/>
    <property type="evidence" value="ECO:0007669"/>
    <property type="project" value="UniProtKB-UniRule"/>
</dbReference>
<keyword evidence="6 15" id="KW-0963">Cytoplasm</keyword>
<dbReference type="RefSeq" id="WP_003627023.1">
    <property type="nucleotide sequence ID" value="NZ_AP023028.1"/>
</dbReference>
<feature type="domain" description="PurM-like C-terminal" evidence="17">
    <location>
        <begin position="172"/>
        <end position="336"/>
    </location>
</feature>
<keyword evidence="8 15" id="KW-0547">Nucleotide-binding</keyword>
<evidence type="ECO:0000256" key="5">
    <source>
        <dbReference type="ARBA" id="ARBA00020367"/>
    </source>
</evidence>
<keyword evidence="9 15" id="KW-0658">Purine biosynthesis</keyword>
<evidence type="ECO:0000259" key="17">
    <source>
        <dbReference type="Pfam" id="PF02769"/>
    </source>
</evidence>
<evidence type="ECO:0000256" key="12">
    <source>
        <dbReference type="ARBA" id="ARBA00032931"/>
    </source>
</evidence>
<evidence type="ECO:0000256" key="4">
    <source>
        <dbReference type="ARBA" id="ARBA00013047"/>
    </source>
</evidence>
<dbReference type="GO" id="GO:0005524">
    <property type="term" value="F:ATP binding"/>
    <property type="evidence" value="ECO:0007669"/>
    <property type="project" value="UniProtKB-KW"/>
</dbReference>
<evidence type="ECO:0000256" key="6">
    <source>
        <dbReference type="ARBA" id="ARBA00022490"/>
    </source>
</evidence>
<dbReference type="EC" id="6.3.3.1" evidence="4 15"/>
<comment type="similarity">
    <text evidence="3 15">Belongs to the AIR synthase family.</text>
</comment>
<evidence type="ECO:0000256" key="14">
    <source>
        <dbReference type="ARBA" id="ARBA00049057"/>
    </source>
</evidence>
<comment type="pathway">
    <text evidence="2 15">Purine metabolism; IMP biosynthesis via de novo pathway; 5-amino-1-(5-phospho-D-ribosyl)imidazole from N(2)-formyl-N(1)-(5-phospho-D-ribosyl)glycinamide: step 2/2.</text>
</comment>
<keyword evidence="10 15" id="KW-0067">ATP-binding</keyword>
<evidence type="ECO:0000256" key="11">
    <source>
        <dbReference type="ARBA" id="ARBA00031908"/>
    </source>
</evidence>
<dbReference type="SUPFAM" id="SSF55326">
    <property type="entry name" value="PurM N-terminal domain-like"/>
    <property type="match status" value="1"/>
</dbReference>
<evidence type="ECO:0000256" key="2">
    <source>
        <dbReference type="ARBA" id="ARBA00004686"/>
    </source>
</evidence>
<dbReference type="CDD" id="cd02196">
    <property type="entry name" value="PurM"/>
    <property type="match status" value="1"/>
</dbReference>
<dbReference type="UniPathway" id="UPA00074">
    <property type="reaction ID" value="UER00129"/>
</dbReference>
<evidence type="ECO:0000313" key="21">
    <source>
        <dbReference type="Proteomes" id="UP000267794"/>
    </source>
</evidence>
<dbReference type="SUPFAM" id="SSF56042">
    <property type="entry name" value="PurM C-terminal domain-like"/>
    <property type="match status" value="1"/>
</dbReference>
<organism evidence="19 21">
    <name type="scientific">Lactobacillus helveticus</name>
    <name type="common">Lactobacillus suntoryeus</name>
    <dbReference type="NCBI Taxonomy" id="1587"/>
    <lineage>
        <taxon>Bacteria</taxon>
        <taxon>Bacillati</taxon>
        <taxon>Bacillota</taxon>
        <taxon>Bacilli</taxon>
        <taxon>Lactobacillales</taxon>
        <taxon>Lactobacillaceae</taxon>
        <taxon>Lactobacillus</taxon>
    </lineage>
</organism>
<evidence type="ECO:0000313" key="20">
    <source>
        <dbReference type="Proteomes" id="UP000234562"/>
    </source>
</evidence>
<dbReference type="Proteomes" id="UP000267794">
    <property type="component" value="Chromosome"/>
</dbReference>
<comment type="subcellular location">
    <subcellularLocation>
        <location evidence="1 15">Cytoplasm</location>
    </subcellularLocation>
</comment>
<dbReference type="GO" id="GO:0004637">
    <property type="term" value="F:phosphoribosylamine-glycine ligase activity"/>
    <property type="evidence" value="ECO:0007669"/>
    <property type="project" value="TreeGrafter"/>
</dbReference>
<evidence type="ECO:0000313" key="19">
    <source>
        <dbReference type="EMBL" id="AYE61202.1"/>
    </source>
</evidence>
<keyword evidence="7 15" id="KW-0436">Ligase</keyword>
<name>A0A0D5MIQ9_LACHE</name>
<evidence type="ECO:0000256" key="15">
    <source>
        <dbReference type="HAMAP-Rule" id="MF_00741"/>
    </source>
</evidence>
<reference evidence="18" key="3">
    <citation type="journal article" date="2018" name="Front. Microbiol.">
        <title>Comparative Genomics of Completely Sequenced Lactobacillus helveticus Genomes Provides Insights into Strain-Specific Genes and Resolves Metagenomics Data Down to the Strain Level.</title>
        <authorList>
            <person name="Schmid M."/>
            <person name="Muri J."/>
            <person name="Melidis D."/>
            <person name="Varadarajan A.R."/>
            <person name="Somerville V."/>
            <person name="Wicki A."/>
            <person name="Moser A."/>
            <person name="Bourqui M."/>
            <person name="Wenzel C."/>
            <person name="Eugster-Meier E."/>
            <person name="Frey J.E."/>
            <person name="Irmler S."/>
            <person name="Ahrens C.H."/>
        </authorList>
    </citation>
    <scope>NUCLEOTIDE SEQUENCE</scope>
    <source>
        <strain evidence="18">FAM8105</strain>
    </source>
</reference>
<proteinExistence type="inferred from homology"/>
<dbReference type="KEGG" id="lhd:HUO_04415"/>
<dbReference type="Pfam" id="PF00586">
    <property type="entry name" value="AIRS"/>
    <property type="match status" value="1"/>
</dbReference>
<dbReference type="PANTHER" id="PTHR10520:SF12">
    <property type="entry name" value="TRIFUNCTIONAL PURINE BIOSYNTHETIC PROTEIN ADENOSINE-3"/>
    <property type="match status" value="1"/>
</dbReference>
<dbReference type="InterPro" id="IPR004733">
    <property type="entry name" value="PurM_cligase"/>
</dbReference>
<dbReference type="NCBIfam" id="TIGR00878">
    <property type="entry name" value="purM"/>
    <property type="match status" value="1"/>
</dbReference>
<dbReference type="HAMAP" id="MF_00741">
    <property type="entry name" value="AIRS"/>
    <property type="match status" value="1"/>
</dbReference>
<dbReference type="OrthoDB" id="9802507at2"/>
<evidence type="ECO:0000256" key="7">
    <source>
        <dbReference type="ARBA" id="ARBA00022598"/>
    </source>
</evidence>
<dbReference type="FunFam" id="3.30.1330.10:FF:000001">
    <property type="entry name" value="Phosphoribosylformylglycinamidine cyclo-ligase"/>
    <property type="match status" value="1"/>
</dbReference>
<dbReference type="InterPro" id="IPR036921">
    <property type="entry name" value="PurM-like_N_sf"/>
</dbReference>
<evidence type="ECO:0000256" key="13">
    <source>
        <dbReference type="ARBA" id="ARBA00033093"/>
    </source>
</evidence>
<dbReference type="GO" id="GO:0004641">
    <property type="term" value="F:phosphoribosylformylglycinamidine cyclo-ligase activity"/>
    <property type="evidence" value="ECO:0007669"/>
    <property type="project" value="UniProtKB-UniRule"/>
</dbReference>
<evidence type="ECO:0000256" key="10">
    <source>
        <dbReference type="ARBA" id="ARBA00022840"/>
    </source>
</evidence>
<dbReference type="EMBL" id="CP015496">
    <property type="protein sequence ID" value="AUI74006.1"/>
    <property type="molecule type" value="Genomic_DNA"/>
</dbReference>
<evidence type="ECO:0000259" key="16">
    <source>
        <dbReference type="Pfam" id="PF00586"/>
    </source>
</evidence>
<dbReference type="OMA" id="MTDYICV"/>
<dbReference type="FunFam" id="3.90.650.10:FF:000011">
    <property type="entry name" value="Phosphoribosylformylglycinamidine cyclo-ligase"/>
    <property type="match status" value="1"/>
</dbReference>
<dbReference type="Pfam" id="PF02769">
    <property type="entry name" value="AIRS_C"/>
    <property type="match status" value="1"/>
</dbReference>
<sequence>MNRYKDAGVDVEAGYDLVKRIKKDIAATSRPETSGTIGSFGGMFDLEKLGYQHPVLVSGTDGVGTKLMIAQEMGINDTIGIDCVAMCVNDVLAQGAEPLFFLDYIATGHNDPAKLAQVVHGVAEGCRQSGSALIGGETAEMPDMYPKNEYDLAGFSTGIANKEDILTQDLAKEGDILIGLPSSGVHSNGFSLIRQVLFKDHHLKVTDRPEALEGKSIGEILLTPTKIYVQAVLSLVKRHLLHGIAHITGGGLIENLPRTYNDDLQAEVNLGAWPVQAIFRYLQNKGQLKEQDCLNTFNMGIGLVLLVPKANVLQVKEQLKQKNEQYYEIGKLRKRPIGEKKIVFNGSFK</sequence>
<accession>A0A0D5MIQ9</accession>
<dbReference type="EMBL" id="CP017982">
    <property type="protein sequence ID" value="AYE61202.1"/>
    <property type="molecule type" value="Genomic_DNA"/>
</dbReference>
<feature type="domain" description="PurM-like N-terminal" evidence="16">
    <location>
        <begin position="56"/>
        <end position="159"/>
    </location>
</feature>
<dbReference type="Gene3D" id="3.30.1330.10">
    <property type="entry name" value="PurM-like, N-terminal domain"/>
    <property type="match status" value="1"/>
</dbReference>
<dbReference type="Gene3D" id="3.90.650.10">
    <property type="entry name" value="PurM-like C-terminal domain"/>
    <property type="match status" value="1"/>
</dbReference>
<dbReference type="SMR" id="A0A0D5MIQ9"/>